<dbReference type="AlphaFoldDB" id="A0A3B1CCK2"/>
<accession>A0A3B1CCK2</accession>
<dbReference type="EMBL" id="UOGA01000179">
    <property type="protein sequence ID" value="VAX20520.1"/>
    <property type="molecule type" value="Genomic_DNA"/>
</dbReference>
<dbReference type="PANTHER" id="PTHR42852:SF13">
    <property type="entry name" value="PROTEIN DIPZ"/>
    <property type="match status" value="1"/>
</dbReference>
<dbReference type="InterPro" id="IPR050553">
    <property type="entry name" value="Thioredoxin_ResA/DsbE_sf"/>
</dbReference>
<dbReference type="CDD" id="cd02966">
    <property type="entry name" value="TlpA_like_family"/>
    <property type="match status" value="1"/>
</dbReference>
<dbReference type="PANTHER" id="PTHR42852">
    <property type="entry name" value="THIOL:DISULFIDE INTERCHANGE PROTEIN DSBE"/>
    <property type="match status" value="1"/>
</dbReference>
<feature type="domain" description="Thioredoxin" evidence="1">
    <location>
        <begin position="38"/>
        <end position="178"/>
    </location>
</feature>
<sequence length="183" mass="20198">MNRFIKVIEAALVMYWAVFFSLPVFGETSLAPINVEKPSVRVEAPAFTLAGVGGKTVSLKDYRGKVVLLNFWASWCAPCREEAPALEKLWSDYKARDFVVIAIAADRRPETARRFVAKLGLSFPALFDPEGKARKLYEVTALPTTYLIGKDGKISGRVLGGAKWDGASSRNLIEELINESSAR</sequence>
<dbReference type="InterPro" id="IPR000866">
    <property type="entry name" value="AhpC/TSA"/>
</dbReference>
<dbReference type="PROSITE" id="PS51352">
    <property type="entry name" value="THIOREDOXIN_2"/>
    <property type="match status" value="1"/>
</dbReference>
<dbReference type="GO" id="GO:0016491">
    <property type="term" value="F:oxidoreductase activity"/>
    <property type="evidence" value="ECO:0007669"/>
    <property type="project" value="InterPro"/>
</dbReference>
<reference evidence="2" key="1">
    <citation type="submission" date="2018-06" db="EMBL/GenBank/DDBJ databases">
        <authorList>
            <person name="Zhirakovskaya E."/>
        </authorList>
    </citation>
    <scope>NUCLEOTIDE SEQUENCE</scope>
</reference>
<dbReference type="SUPFAM" id="SSF52833">
    <property type="entry name" value="Thioredoxin-like"/>
    <property type="match status" value="1"/>
</dbReference>
<protein>
    <recommendedName>
        <fullName evidence="1">Thioredoxin domain-containing protein</fullName>
    </recommendedName>
</protein>
<dbReference type="InterPro" id="IPR036249">
    <property type="entry name" value="Thioredoxin-like_sf"/>
</dbReference>
<evidence type="ECO:0000313" key="2">
    <source>
        <dbReference type="EMBL" id="VAX20520.1"/>
    </source>
</evidence>
<gene>
    <name evidence="2" type="ORF">MNBD_NITROSPINAE04-483</name>
</gene>
<name>A0A3B1CCK2_9ZZZZ</name>
<dbReference type="InterPro" id="IPR013766">
    <property type="entry name" value="Thioredoxin_domain"/>
</dbReference>
<organism evidence="2">
    <name type="scientific">hydrothermal vent metagenome</name>
    <dbReference type="NCBI Taxonomy" id="652676"/>
    <lineage>
        <taxon>unclassified sequences</taxon>
        <taxon>metagenomes</taxon>
        <taxon>ecological metagenomes</taxon>
    </lineage>
</organism>
<dbReference type="GO" id="GO:0016209">
    <property type="term" value="F:antioxidant activity"/>
    <property type="evidence" value="ECO:0007669"/>
    <property type="project" value="InterPro"/>
</dbReference>
<dbReference type="InterPro" id="IPR017937">
    <property type="entry name" value="Thioredoxin_CS"/>
</dbReference>
<dbReference type="PROSITE" id="PS00194">
    <property type="entry name" value="THIOREDOXIN_1"/>
    <property type="match status" value="1"/>
</dbReference>
<evidence type="ECO:0000259" key="1">
    <source>
        <dbReference type="PROSITE" id="PS51352"/>
    </source>
</evidence>
<proteinExistence type="predicted"/>
<dbReference type="Pfam" id="PF00578">
    <property type="entry name" value="AhpC-TSA"/>
    <property type="match status" value="1"/>
</dbReference>
<dbReference type="Gene3D" id="3.40.30.10">
    <property type="entry name" value="Glutaredoxin"/>
    <property type="match status" value="1"/>
</dbReference>